<evidence type="ECO:0000256" key="1">
    <source>
        <dbReference type="ARBA" id="ARBA00022801"/>
    </source>
</evidence>
<dbReference type="PANTHER" id="PTHR43808">
    <property type="entry name" value="ACETYLORNITHINE DEACETYLASE"/>
    <property type="match status" value="1"/>
</dbReference>
<keyword evidence="2" id="KW-0862">Zinc</keyword>
<evidence type="ECO:0000256" key="2">
    <source>
        <dbReference type="ARBA" id="ARBA00022833"/>
    </source>
</evidence>
<dbReference type="EMBL" id="CP034235">
    <property type="protein sequence ID" value="QGQ95569.1"/>
    <property type="molecule type" value="Genomic_DNA"/>
</dbReference>
<dbReference type="SUPFAM" id="SSF53187">
    <property type="entry name" value="Zn-dependent exopeptidases"/>
    <property type="match status" value="1"/>
</dbReference>
<keyword evidence="1 3" id="KW-0378">Hydrolase</keyword>
<dbReference type="KEGG" id="ppsc:EHS13_12095"/>
<name>A0A6B8RHM1_9BACL</name>
<dbReference type="PANTHER" id="PTHR43808:SF25">
    <property type="entry name" value="PEPTIDASE M20 DIMERISATION DOMAIN-CONTAINING PROTEIN"/>
    <property type="match status" value="1"/>
</dbReference>
<sequence length="461" mass="51009">MLLPMLLPKEEKHKPLIKETCAMKHEQITLAIKQWVEDHRTEAVELARSLVQIESVNHPPTGNEAEYQRFFADWMISEDAEVDVYELSEVQGLREHPAYMDSRQYVNRPNVVGRFFGGQTGRSLLFSGHADTVYEGKEPWTYPPFSGEVADGKLYGRGAYDMKGGMAAALMAVKCLKQLNVPLAGSVYIESVVDEEHGGANGTLAGRLRGPHTDMAIIPEPSNLKLYPAHLGGGIWKATFTGKGGISFAGEKLVSALEATVEFANMLKAFDSYRKDSLEVPSWWKHGRKAEVALLTIFSGDINRELQEKLPATGELNFWIEGYPGMTGESIINELWDFYHDRLAEYPLLKSCKPVIQPLIRYLSASEMKLDAMGTDFIRSVTESGSKVAGLVPEPPEGSPFACDGFMFNLYSTTPALILGPSGGNAHSADEFLNLSSYEQLILWYAQIIVDWCGVLGMDGN</sequence>
<protein>
    <submittedName>
        <fullName evidence="3">M20/M25/M40 family metallo-hydrolase</fullName>
    </submittedName>
</protein>
<dbReference type="Gene3D" id="3.30.70.360">
    <property type="match status" value="1"/>
</dbReference>
<accession>A0A6B8RHM1</accession>
<keyword evidence="4" id="KW-1185">Reference proteome</keyword>
<dbReference type="PROSITE" id="PS00758">
    <property type="entry name" value="ARGE_DAPE_CPG2_1"/>
    <property type="match status" value="1"/>
</dbReference>
<reference evidence="4" key="1">
    <citation type="submission" date="2018-11" db="EMBL/GenBank/DDBJ databases">
        <title>Complete genome sequence of Paenibacillus sp. ML311-T8.</title>
        <authorList>
            <person name="Nam Y.-D."/>
            <person name="Kang J."/>
            <person name="Chung W.-H."/>
            <person name="Park Y.S."/>
        </authorList>
    </citation>
    <scope>NUCLEOTIDE SEQUENCE [LARGE SCALE GENOMIC DNA]</scope>
    <source>
        <strain evidence="4">ML311-T8</strain>
    </source>
</reference>
<organism evidence="3 4">
    <name type="scientific">Paenibacillus psychroresistens</name>
    <dbReference type="NCBI Taxonomy" id="1778678"/>
    <lineage>
        <taxon>Bacteria</taxon>
        <taxon>Bacillati</taxon>
        <taxon>Bacillota</taxon>
        <taxon>Bacilli</taxon>
        <taxon>Bacillales</taxon>
        <taxon>Paenibacillaceae</taxon>
        <taxon>Paenibacillus</taxon>
    </lineage>
</organism>
<dbReference type="AlphaFoldDB" id="A0A6B8RHM1"/>
<dbReference type="InterPro" id="IPR050072">
    <property type="entry name" value="Peptidase_M20A"/>
</dbReference>
<evidence type="ECO:0000313" key="4">
    <source>
        <dbReference type="Proteomes" id="UP000426246"/>
    </source>
</evidence>
<proteinExistence type="predicted"/>
<dbReference type="Proteomes" id="UP000426246">
    <property type="component" value="Chromosome"/>
</dbReference>
<dbReference type="Gene3D" id="3.40.630.10">
    <property type="entry name" value="Zn peptidases"/>
    <property type="match status" value="1"/>
</dbReference>
<evidence type="ECO:0000313" key="3">
    <source>
        <dbReference type="EMBL" id="QGQ95569.1"/>
    </source>
</evidence>
<dbReference type="GO" id="GO:0016787">
    <property type="term" value="F:hydrolase activity"/>
    <property type="evidence" value="ECO:0007669"/>
    <property type="project" value="UniProtKB-KW"/>
</dbReference>
<dbReference type="InterPro" id="IPR002933">
    <property type="entry name" value="Peptidase_M20"/>
</dbReference>
<gene>
    <name evidence="3" type="ORF">EHS13_12095</name>
</gene>
<dbReference type="Pfam" id="PF01546">
    <property type="entry name" value="Peptidase_M20"/>
    <property type="match status" value="1"/>
</dbReference>
<dbReference type="InterPro" id="IPR001261">
    <property type="entry name" value="ArgE/DapE_CS"/>
</dbReference>